<reference evidence="2 3" key="1">
    <citation type="submission" date="2014-10" db="EMBL/GenBank/DDBJ databases">
        <title>Draft genome of the hookworm Ancylostoma caninum.</title>
        <authorList>
            <person name="Mitreva M."/>
        </authorList>
    </citation>
    <scope>NUCLEOTIDE SEQUENCE [LARGE SCALE GENOMIC DNA]</scope>
    <source>
        <strain evidence="2 3">Baltimore</strain>
    </source>
</reference>
<dbReference type="AlphaFoldDB" id="A0A368F190"/>
<accession>A0A368F190</accession>
<feature type="compositionally biased region" description="Polar residues" evidence="1">
    <location>
        <begin position="16"/>
        <end position="27"/>
    </location>
</feature>
<gene>
    <name evidence="2" type="ORF">ANCCAN_29537</name>
</gene>
<name>A0A368F190_ANCCA</name>
<feature type="region of interest" description="Disordered" evidence="1">
    <location>
        <begin position="13"/>
        <end position="40"/>
    </location>
</feature>
<protein>
    <submittedName>
        <fullName evidence="2">Uncharacterized protein</fullName>
    </submittedName>
</protein>
<keyword evidence="3" id="KW-1185">Reference proteome</keyword>
<evidence type="ECO:0000313" key="2">
    <source>
        <dbReference type="EMBL" id="RCN24760.1"/>
    </source>
</evidence>
<comment type="caution">
    <text evidence="2">The sequence shown here is derived from an EMBL/GenBank/DDBJ whole genome shotgun (WGS) entry which is preliminary data.</text>
</comment>
<proteinExistence type="predicted"/>
<organism evidence="2 3">
    <name type="scientific">Ancylostoma caninum</name>
    <name type="common">Dog hookworm</name>
    <dbReference type="NCBI Taxonomy" id="29170"/>
    <lineage>
        <taxon>Eukaryota</taxon>
        <taxon>Metazoa</taxon>
        <taxon>Ecdysozoa</taxon>
        <taxon>Nematoda</taxon>
        <taxon>Chromadorea</taxon>
        <taxon>Rhabditida</taxon>
        <taxon>Rhabditina</taxon>
        <taxon>Rhabditomorpha</taxon>
        <taxon>Strongyloidea</taxon>
        <taxon>Ancylostomatidae</taxon>
        <taxon>Ancylostomatinae</taxon>
        <taxon>Ancylostoma</taxon>
    </lineage>
</organism>
<evidence type="ECO:0000313" key="3">
    <source>
        <dbReference type="Proteomes" id="UP000252519"/>
    </source>
</evidence>
<feature type="compositionally biased region" description="Basic and acidic residues" evidence="1">
    <location>
        <begin position="28"/>
        <end position="40"/>
    </location>
</feature>
<dbReference type="EMBL" id="JOJR01016921">
    <property type="protein sequence ID" value="RCN24760.1"/>
    <property type="molecule type" value="Genomic_DNA"/>
</dbReference>
<evidence type="ECO:0000256" key="1">
    <source>
        <dbReference type="SAM" id="MobiDB-lite"/>
    </source>
</evidence>
<dbReference type="Proteomes" id="UP000252519">
    <property type="component" value="Unassembled WGS sequence"/>
</dbReference>
<sequence>MPQLPLSQRKEMQLANRRTQVHSNNNELHSEADRDYKNVC</sequence>